<gene>
    <name evidence="1" type="ORF">HM1_0442</name>
</gene>
<reference evidence="1 2" key="1">
    <citation type="journal article" date="2008" name="J. Bacteriol.">
        <title>The genome of Heliobacterium modesticaldum, a phototrophic representative of the Firmicutes containing the simplest photosynthetic apparatus.</title>
        <authorList>
            <person name="Sattley W.M."/>
            <person name="Madigan M.T."/>
            <person name="Swingley W.D."/>
            <person name="Cheung P.C."/>
            <person name="Clocksin K.M."/>
            <person name="Conrad A.L."/>
            <person name="Dejesa L.C."/>
            <person name="Honchak B.M."/>
            <person name="Jung D.O."/>
            <person name="Karbach L.E."/>
            <person name="Kurdoglu A."/>
            <person name="Lahiri S."/>
            <person name="Mastrian S.D."/>
            <person name="Page L.E."/>
            <person name="Taylor H.L."/>
            <person name="Wang Z.T."/>
            <person name="Raymond J."/>
            <person name="Chen M."/>
            <person name="Blankenship R.E."/>
            <person name="Touchman J.W."/>
        </authorList>
    </citation>
    <scope>NUCLEOTIDE SEQUENCE [LARGE SCALE GENOMIC DNA]</scope>
    <source>
        <strain evidence="2">ATCC 51547 / Ice1</strain>
    </source>
</reference>
<dbReference type="AlphaFoldDB" id="B0TFG1"/>
<proteinExistence type="predicted"/>
<sequence>MQSPEAKIPFLSPLIAPQKKYSHLSPQVCPLGDKEISGYIVVV</sequence>
<name>B0TFG1_HELMI</name>
<protein>
    <submittedName>
        <fullName evidence="1">Uncharacterized protein</fullName>
    </submittedName>
</protein>
<accession>B0TFG1</accession>
<dbReference type="KEGG" id="hmo:HM1_0442"/>
<evidence type="ECO:0000313" key="2">
    <source>
        <dbReference type="Proteomes" id="UP000008550"/>
    </source>
</evidence>
<dbReference type="HOGENOM" id="CLU_3234436_0_0_9"/>
<keyword evidence="2" id="KW-1185">Reference proteome</keyword>
<dbReference type="Proteomes" id="UP000008550">
    <property type="component" value="Chromosome"/>
</dbReference>
<evidence type="ECO:0000313" key="1">
    <source>
        <dbReference type="EMBL" id="ABZ83060.1"/>
    </source>
</evidence>
<dbReference type="EMBL" id="CP000930">
    <property type="protein sequence ID" value="ABZ83060.1"/>
    <property type="molecule type" value="Genomic_DNA"/>
</dbReference>
<organism evidence="1 2">
    <name type="scientific">Heliobacterium modesticaldum (strain ATCC 51547 / Ice1)</name>
    <dbReference type="NCBI Taxonomy" id="498761"/>
    <lineage>
        <taxon>Bacteria</taxon>
        <taxon>Bacillati</taxon>
        <taxon>Bacillota</taxon>
        <taxon>Clostridia</taxon>
        <taxon>Eubacteriales</taxon>
        <taxon>Heliobacteriaceae</taxon>
        <taxon>Heliomicrobium</taxon>
    </lineage>
</organism>